<dbReference type="PANTHER" id="PTHR10434">
    <property type="entry name" value="1-ACYL-SN-GLYCEROL-3-PHOSPHATE ACYLTRANSFERASE"/>
    <property type="match status" value="1"/>
</dbReference>
<evidence type="ECO:0000256" key="2">
    <source>
        <dbReference type="ARBA" id="ARBA00023315"/>
    </source>
</evidence>
<keyword evidence="2 5" id="KW-0012">Acyltransferase</keyword>
<feature type="compositionally biased region" description="Basic and acidic residues" evidence="3">
    <location>
        <begin position="174"/>
        <end position="185"/>
    </location>
</feature>
<dbReference type="Pfam" id="PF01553">
    <property type="entry name" value="Acyltransferase"/>
    <property type="match status" value="1"/>
</dbReference>
<protein>
    <submittedName>
        <fullName evidence="5">1-acyl-sn-glycerol-3-phosphate acyltransferase</fullName>
    </submittedName>
</protein>
<dbReference type="SUPFAM" id="SSF69593">
    <property type="entry name" value="Glycerol-3-phosphate (1)-acyltransferase"/>
    <property type="match status" value="1"/>
</dbReference>
<evidence type="ECO:0000259" key="4">
    <source>
        <dbReference type="SMART" id="SM00563"/>
    </source>
</evidence>
<dbReference type="EMBL" id="JAGEMK010000009">
    <property type="protein sequence ID" value="MBO1753086.1"/>
    <property type="molecule type" value="Genomic_DNA"/>
</dbReference>
<dbReference type="AlphaFoldDB" id="A0A939RXC5"/>
<dbReference type="SMART" id="SM00563">
    <property type="entry name" value="PlsC"/>
    <property type="match status" value="1"/>
</dbReference>
<dbReference type="RefSeq" id="WP_208056755.1">
    <property type="nucleotide sequence ID" value="NZ_JAGEMK010000009.1"/>
</dbReference>
<keyword evidence="1" id="KW-0808">Transferase</keyword>
<comment type="caution">
    <text evidence="5">The sequence shown here is derived from an EMBL/GenBank/DDBJ whole genome shotgun (WGS) entry which is preliminary data.</text>
</comment>
<evidence type="ECO:0000256" key="3">
    <source>
        <dbReference type="SAM" id="MobiDB-lite"/>
    </source>
</evidence>
<feature type="domain" description="Phospholipid/glycerol acyltransferase" evidence="4">
    <location>
        <begin position="28"/>
        <end position="137"/>
    </location>
</feature>
<dbReference type="Proteomes" id="UP000664209">
    <property type="component" value="Unassembled WGS sequence"/>
</dbReference>
<evidence type="ECO:0000313" key="5">
    <source>
        <dbReference type="EMBL" id="MBO1753086.1"/>
    </source>
</evidence>
<evidence type="ECO:0000313" key="6">
    <source>
        <dbReference type="Proteomes" id="UP000664209"/>
    </source>
</evidence>
<accession>A0A939RXC5</accession>
<gene>
    <name evidence="5" type="ORF">J4G33_14835</name>
</gene>
<keyword evidence="6" id="KW-1185">Reference proteome</keyword>
<feature type="region of interest" description="Disordered" evidence="3">
    <location>
        <begin position="174"/>
        <end position="193"/>
    </location>
</feature>
<sequence>MPVRRTLARLLFRLSGWRAVGDAPRSGLFIGAPHTSNWDFVLTLMVLWNAEVKPRMLVKRELFWWPLGPVLRGLGAVPTDRRGAGGLVQRLVEEAAGTEDFVLVIAAEGTRRRTDHWKTGFYRLALGTGLPLTLGFVDGPTRTAGVGETFVVTGDVRADMDRIRAFYADKHGVRPERAGTPRLREEEPDGPAV</sequence>
<organism evidence="5 6">
    <name type="scientific">Actinotalea soli</name>
    <dbReference type="NCBI Taxonomy" id="2819234"/>
    <lineage>
        <taxon>Bacteria</taxon>
        <taxon>Bacillati</taxon>
        <taxon>Actinomycetota</taxon>
        <taxon>Actinomycetes</taxon>
        <taxon>Micrococcales</taxon>
        <taxon>Cellulomonadaceae</taxon>
        <taxon>Actinotalea</taxon>
    </lineage>
</organism>
<proteinExistence type="predicted"/>
<dbReference type="GO" id="GO:0006654">
    <property type="term" value="P:phosphatidic acid biosynthetic process"/>
    <property type="evidence" value="ECO:0007669"/>
    <property type="project" value="TreeGrafter"/>
</dbReference>
<dbReference type="PANTHER" id="PTHR10434:SF9">
    <property type="entry name" value="PHOSPHOLIPID_GLYCEROL ACYLTRANSFERASE DOMAIN-CONTAINING PROTEIN"/>
    <property type="match status" value="1"/>
</dbReference>
<name>A0A939RXC5_9CELL</name>
<evidence type="ECO:0000256" key="1">
    <source>
        <dbReference type="ARBA" id="ARBA00022679"/>
    </source>
</evidence>
<reference evidence="5" key="1">
    <citation type="submission" date="2021-03" db="EMBL/GenBank/DDBJ databases">
        <title>Actinotalea soli sp. nov., isolated from soil.</title>
        <authorList>
            <person name="Ping W."/>
            <person name="Zhang J."/>
        </authorList>
    </citation>
    <scope>NUCLEOTIDE SEQUENCE</scope>
    <source>
        <strain evidence="5">BY-33</strain>
    </source>
</reference>
<dbReference type="GO" id="GO:0003841">
    <property type="term" value="F:1-acylglycerol-3-phosphate O-acyltransferase activity"/>
    <property type="evidence" value="ECO:0007669"/>
    <property type="project" value="TreeGrafter"/>
</dbReference>
<dbReference type="InterPro" id="IPR002123">
    <property type="entry name" value="Plipid/glycerol_acylTrfase"/>
</dbReference>